<proteinExistence type="predicted"/>
<reference evidence="1" key="1">
    <citation type="journal article" date="2015" name="Nature">
        <title>Complex archaea that bridge the gap between prokaryotes and eukaryotes.</title>
        <authorList>
            <person name="Spang A."/>
            <person name="Saw J.H."/>
            <person name="Jorgensen S.L."/>
            <person name="Zaremba-Niedzwiedzka K."/>
            <person name="Martijn J."/>
            <person name="Lind A.E."/>
            <person name="van Eijk R."/>
            <person name="Schleper C."/>
            <person name="Guy L."/>
            <person name="Ettema T.J."/>
        </authorList>
    </citation>
    <scope>NUCLEOTIDE SEQUENCE</scope>
</reference>
<gene>
    <name evidence="1" type="ORF">LCGC14_0436980</name>
</gene>
<protein>
    <submittedName>
        <fullName evidence="1">Uncharacterized protein</fullName>
    </submittedName>
</protein>
<evidence type="ECO:0000313" key="1">
    <source>
        <dbReference type="EMBL" id="KKN69874.1"/>
    </source>
</evidence>
<name>A0A0F9SSV7_9ZZZZ</name>
<accession>A0A0F9SSV7</accession>
<comment type="caution">
    <text evidence="1">The sequence shown here is derived from an EMBL/GenBank/DDBJ whole genome shotgun (WGS) entry which is preliminary data.</text>
</comment>
<sequence length="158" mass="18032">MNTTHGKTLDDAREDVRRGLRAGIKCPCCDQMARLYKRQINGAMGVLLIWLARNQAPGEWTSIDDFPMLQNRRGGGDFAKLVYWKLLEELPPDEDTRARTSGKWRITSRGRTFARGGFRLPRYALVYNGGCLGFEGEPRGIRECLGVRFDFNELWSTT</sequence>
<dbReference type="AlphaFoldDB" id="A0A0F9SSV7"/>
<organism evidence="1">
    <name type="scientific">marine sediment metagenome</name>
    <dbReference type="NCBI Taxonomy" id="412755"/>
    <lineage>
        <taxon>unclassified sequences</taxon>
        <taxon>metagenomes</taxon>
        <taxon>ecological metagenomes</taxon>
    </lineage>
</organism>
<dbReference type="EMBL" id="LAZR01000417">
    <property type="protein sequence ID" value="KKN69874.1"/>
    <property type="molecule type" value="Genomic_DNA"/>
</dbReference>